<evidence type="ECO:0000313" key="2">
    <source>
        <dbReference type="EMBL" id="CUS02861.2"/>
    </source>
</evidence>
<accession>A0A160SZ75</accession>
<organism evidence="2 3">
    <name type="scientific">Candidatus Promineifilum breve</name>
    <dbReference type="NCBI Taxonomy" id="1806508"/>
    <lineage>
        <taxon>Bacteria</taxon>
        <taxon>Bacillati</taxon>
        <taxon>Chloroflexota</taxon>
        <taxon>Ardenticatenia</taxon>
        <taxon>Candidatus Promineifilales</taxon>
        <taxon>Candidatus Promineifilaceae</taxon>
        <taxon>Candidatus Promineifilum</taxon>
    </lineage>
</organism>
<dbReference type="EMBL" id="LN890655">
    <property type="protein sequence ID" value="CUS02861.2"/>
    <property type="molecule type" value="Genomic_DNA"/>
</dbReference>
<dbReference type="KEGG" id="pbf:CFX0092_A0983"/>
<feature type="compositionally biased region" description="Basic and acidic residues" evidence="1">
    <location>
        <begin position="41"/>
        <end position="52"/>
    </location>
</feature>
<evidence type="ECO:0000313" key="3">
    <source>
        <dbReference type="Proteomes" id="UP000215027"/>
    </source>
</evidence>
<keyword evidence="3" id="KW-1185">Reference proteome</keyword>
<gene>
    <name evidence="2" type="ORF">CFX0092_A0983</name>
</gene>
<evidence type="ECO:0000256" key="1">
    <source>
        <dbReference type="SAM" id="MobiDB-lite"/>
    </source>
</evidence>
<dbReference type="Proteomes" id="UP000215027">
    <property type="component" value="Chromosome I"/>
</dbReference>
<name>A0A160SZ75_9CHLR</name>
<protein>
    <submittedName>
        <fullName evidence="2">Uncharacterized protein</fullName>
    </submittedName>
</protein>
<dbReference type="AlphaFoldDB" id="A0A160SZ75"/>
<feature type="region of interest" description="Disordered" evidence="1">
    <location>
        <begin position="33"/>
        <end position="56"/>
    </location>
</feature>
<reference evidence="2" key="1">
    <citation type="submission" date="2016-01" db="EMBL/GenBank/DDBJ databases">
        <authorList>
            <person name="Mcilroy J.S."/>
            <person name="Karst M S."/>
            <person name="Albertsen M."/>
        </authorList>
    </citation>
    <scope>NUCLEOTIDE SEQUENCE</scope>
    <source>
        <strain evidence="2">Cfx-K</strain>
    </source>
</reference>
<proteinExistence type="predicted"/>
<sequence length="128" mass="13870">MARLSGFANYSVAVSVDAIYLGVFGKVAANKTDNTAAGGADDLRDIRVRRDSPAPGSRDAFLDLKKQLGAQITAQLDPSIDVGQRAQLRPYVHDRLDVLLAERGIVLNRGEKRQLLEAIVADLLDSRP</sequence>